<proteinExistence type="predicted"/>
<dbReference type="Gene3D" id="2.60.120.430">
    <property type="entry name" value="Galactose-binding lectin"/>
    <property type="match status" value="1"/>
</dbReference>
<reference evidence="1" key="1">
    <citation type="submission" date="2022-04" db="EMBL/GenBank/DDBJ databases">
        <title>Desulfatitalea alkaliphila sp. nov., a novel anaerobic sulfate-reducing bacterium isolated from terrestrial mud volcano, Taman Peninsula, Russia.</title>
        <authorList>
            <person name="Khomyakova M.A."/>
            <person name="Merkel A.Y."/>
            <person name="Slobodkin A.I."/>
        </authorList>
    </citation>
    <scope>NUCLEOTIDE SEQUENCE</scope>
    <source>
        <strain evidence="1">M08but</strain>
    </source>
</reference>
<organism evidence="1 2">
    <name type="scientific">Desulfatitalea alkaliphila</name>
    <dbReference type="NCBI Taxonomy" id="2929485"/>
    <lineage>
        <taxon>Bacteria</taxon>
        <taxon>Pseudomonadati</taxon>
        <taxon>Thermodesulfobacteriota</taxon>
        <taxon>Desulfobacteria</taxon>
        <taxon>Desulfobacterales</taxon>
        <taxon>Desulfosarcinaceae</taxon>
        <taxon>Desulfatitalea</taxon>
    </lineage>
</organism>
<dbReference type="InterPro" id="IPR008979">
    <property type="entry name" value="Galactose-bd-like_sf"/>
</dbReference>
<name>A0AA41US85_9BACT</name>
<dbReference type="RefSeq" id="WP_246914755.1">
    <property type="nucleotide sequence ID" value="NZ_JALJRB010000041.1"/>
</dbReference>
<dbReference type="AlphaFoldDB" id="A0AA41US85"/>
<sequence length="190" mass="21979">MNKERCAVRVWAVWFFVWLGILGCLREPLEVPAELVLFDFETEADLDRMHWQCFTLFSLVEEYAGRGKQSLRMALHPSPYPGWSAKLDRNDWRGFMALAFDIYNPREVSVPLTVRIDDRKDYPGYEDRYNQRFVLAPGANGVVIPLDALVTSDGRRVLDLGSIYRFMMFLVSPVEVHVLYLDNVRLVGEG</sequence>
<dbReference type="Proteomes" id="UP001165427">
    <property type="component" value="Unassembled WGS sequence"/>
</dbReference>
<evidence type="ECO:0000313" key="1">
    <source>
        <dbReference type="EMBL" id="MCJ8503038.1"/>
    </source>
</evidence>
<comment type="caution">
    <text evidence="1">The sequence shown here is derived from an EMBL/GenBank/DDBJ whole genome shotgun (WGS) entry which is preliminary data.</text>
</comment>
<dbReference type="PROSITE" id="PS51257">
    <property type="entry name" value="PROKAR_LIPOPROTEIN"/>
    <property type="match status" value="1"/>
</dbReference>
<dbReference type="EMBL" id="JALJRB010000041">
    <property type="protein sequence ID" value="MCJ8503038.1"/>
    <property type="molecule type" value="Genomic_DNA"/>
</dbReference>
<evidence type="ECO:0008006" key="3">
    <source>
        <dbReference type="Google" id="ProtNLM"/>
    </source>
</evidence>
<keyword evidence="2" id="KW-1185">Reference proteome</keyword>
<accession>A0AA41US85</accession>
<evidence type="ECO:0000313" key="2">
    <source>
        <dbReference type="Proteomes" id="UP001165427"/>
    </source>
</evidence>
<gene>
    <name evidence="1" type="ORF">MRX98_20855</name>
</gene>
<protein>
    <recommendedName>
        <fullName evidence="3">Lipoprotein</fullName>
    </recommendedName>
</protein>
<dbReference type="SUPFAM" id="SSF49785">
    <property type="entry name" value="Galactose-binding domain-like"/>
    <property type="match status" value="1"/>
</dbReference>